<evidence type="ECO:0000313" key="2">
    <source>
        <dbReference type="EMBL" id="QJI02537.1"/>
    </source>
</evidence>
<evidence type="ECO:0000313" key="1">
    <source>
        <dbReference type="EMBL" id="QJA48217.1"/>
    </source>
</evidence>
<reference evidence="1" key="1">
    <citation type="submission" date="2020-03" db="EMBL/GenBank/DDBJ databases">
        <title>The deep terrestrial virosphere.</title>
        <authorList>
            <person name="Holmfeldt K."/>
            <person name="Nilsson E."/>
            <person name="Simone D."/>
            <person name="Lopez-Fernandez M."/>
            <person name="Wu X."/>
            <person name="de Brujin I."/>
            <person name="Lundin D."/>
            <person name="Andersson A."/>
            <person name="Bertilsson S."/>
            <person name="Dopson M."/>
        </authorList>
    </citation>
    <scope>NUCLEOTIDE SEQUENCE</scope>
    <source>
        <strain evidence="1">TM448A00866</strain>
        <strain evidence="2">TM448B03322</strain>
    </source>
</reference>
<gene>
    <name evidence="1" type="ORF">TM448A00866_0032</name>
    <name evidence="2" type="ORF">TM448B03322_0004</name>
</gene>
<protein>
    <submittedName>
        <fullName evidence="1">Uncharacterized protein</fullName>
    </submittedName>
</protein>
<dbReference type="AlphaFoldDB" id="A0A6H1ZLL8"/>
<name>A0A6H1ZLL8_9ZZZZ</name>
<accession>A0A6H1ZLL8</accession>
<dbReference type="EMBL" id="MT145010">
    <property type="protein sequence ID" value="QJI02537.1"/>
    <property type="molecule type" value="Genomic_DNA"/>
</dbReference>
<sequence length="72" mass="8749">MKEEEIQYLRESVTKAKERLDDPEFVKELKISFDEAVKIGDTLNRKIRVSPELLHRRFNNDQPRYYPRKRGK</sequence>
<proteinExistence type="predicted"/>
<dbReference type="EMBL" id="MT144075">
    <property type="protein sequence ID" value="QJA48217.1"/>
    <property type="molecule type" value="Genomic_DNA"/>
</dbReference>
<organism evidence="1">
    <name type="scientific">viral metagenome</name>
    <dbReference type="NCBI Taxonomy" id="1070528"/>
    <lineage>
        <taxon>unclassified sequences</taxon>
        <taxon>metagenomes</taxon>
        <taxon>organismal metagenomes</taxon>
    </lineage>
</organism>